<evidence type="ECO:0000313" key="4">
    <source>
        <dbReference type="Proteomes" id="UP001595937"/>
    </source>
</evidence>
<keyword evidence="1" id="KW-0472">Membrane</keyword>
<keyword evidence="1" id="KW-0812">Transmembrane</keyword>
<feature type="transmembrane region" description="Helical" evidence="1">
    <location>
        <begin position="42"/>
        <end position="66"/>
    </location>
</feature>
<reference evidence="4" key="1">
    <citation type="journal article" date="2019" name="Int. J. Syst. Evol. Microbiol.">
        <title>The Global Catalogue of Microorganisms (GCM) 10K type strain sequencing project: providing services to taxonomists for standard genome sequencing and annotation.</title>
        <authorList>
            <consortium name="The Broad Institute Genomics Platform"/>
            <consortium name="The Broad Institute Genome Sequencing Center for Infectious Disease"/>
            <person name="Wu L."/>
            <person name="Ma J."/>
        </authorList>
    </citation>
    <scope>NUCLEOTIDE SEQUENCE [LARGE SCALE GENOMIC DNA]</scope>
    <source>
        <strain evidence="4">CGMCC 1.16455</strain>
    </source>
</reference>
<evidence type="ECO:0000313" key="3">
    <source>
        <dbReference type="EMBL" id="MFC5299549.1"/>
    </source>
</evidence>
<dbReference type="GeneID" id="303299107"/>
<feature type="domain" description="CAAX prenyl protease 2/Lysostaphin resistance protein A-like" evidence="2">
    <location>
        <begin position="130"/>
        <end position="216"/>
    </location>
</feature>
<keyword evidence="1" id="KW-1133">Transmembrane helix</keyword>
<evidence type="ECO:0000256" key="1">
    <source>
        <dbReference type="SAM" id="Phobius"/>
    </source>
</evidence>
<dbReference type="Pfam" id="PF02517">
    <property type="entry name" value="Rce1-like"/>
    <property type="match status" value="1"/>
</dbReference>
<dbReference type="InterPro" id="IPR052710">
    <property type="entry name" value="CAAX_protease"/>
</dbReference>
<accession>A0ABW0FN20</accession>
<feature type="transmembrane region" description="Helical" evidence="1">
    <location>
        <begin position="87"/>
        <end position="111"/>
    </location>
</feature>
<dbReference type="PANTHER" id="PTHR36435">
    <property type="entry name" value="SLR1288 PROTEIN"/>
    <property type="match status" value="1"/>
</dbReference>
<keyword evidence="4" id="KW-1185">Reference proteome</keyword>
<dbReference type="PANTHER" id="PTHR36435:SF1">
    <property type="entry name" value="CAAX AMINO TERMINAL PROTEASE FAMILY PROTEIN"/>
    <property type="match status" value="1"/>
</dbReference>
<name>A0ABW0FN20_9MICO</name>
<dbReference type="RefSeq" id="WP_343926244.1">
    <property type="nucleotide sequence ID" value="NZ_BAAAIR010000050.1"/>
</dbReference>
<dbReference type="EMBL" id="JBHSLN010000089">
    <property type="protein sequence ID" value="MFC5299549.1"/>
    <property type="molecule type" value="Genomic_DNA"/>
</dbReference>
<feature type="transmembrane region" description="Helical" evidence="1">
    <location>
        <begin position="164"/>
        <end position="184"/>
    </location>
</feature>
<feature type="transmembrane region" description="Helical" evidence="1">
    <location>
        <begin position="123"/>
        <end position="143"/>
    </location>
</feature>
<evidence type="ECO:0000259" key="2">
    <source>
        <dbReference type="Pfam" id="PF02517"/>
    </source>
</evidence>
<comment type="caution">
    <text evidence="3">The sequence shown here is derived from an EMBL/GenBank/DDBJ whole genome shotgun (WGS) entry which is preliminary data.</text>
</comment>
<dbReference type="InterPro" id="IPR003675">
    <property type="entry name" value="Rce1/LyrA-like_dom"/>
</dbReference>
<proteinExistence type="predicted"/>
<organism evidence="3 4">
    <name type="scientific">Brachybacterium tyrofermentans</name>
    <dbReference type="NCBI Taxonomy" id="47848"/>
    <lineage>
        <taxon>Bacteria</taxon>
        <taxon>Bacillati</taxon>
        <taxon>Actinomycetota</taxon>
        <taxon>Actinomycetes</taxon>
        <taxon>Micrococcales</taxon>
        <taxon>Dermabacteraceae</taxon>
        <taxon>Brachybacterium</taxon>
    </lineage>
</organism>
<feature type="transmembrane region" description="Helical" evidence="1">
    <location>
        <begin position="204"/>
        <end position="229"/>
    </location>
</feature>
<protein>
    <submittedName>
        <fullName evidence="3">Type II CAAX endopeptidase family protein</fullName>
    </submittedName>
</protein>
<gene>
    <name evidence="3" type="ORF">ACFPK8_18705</name>
</gene>
<feature type="transmembrane region" description="Helical" evidence="1">
    <location>
        <begin position="17"/>
        <end position="36"/>
    </location>
</feature>
<dbReference type="Proteomes" id="UP001595937">
    <property type="component" value="Unassembled WGS sequence"/>
</dbReference>
<sequence>MDSTARTRPTRPGWPEILLGGLVYLAAFGIVAVALPRIGDPALAGIVGLVVSGAMGLAAFAVAALLRIRGLRAFGIRRAKLPHLLAGAGLGVAAYVVGTVLSIGFILLTGFTENVQSSYQAGAAAGALGLLLSLAAGAIITPLGEEAFFRGVLANALLGTMRPWIAIVLSASIFAVAHGLNPVLPTAFVVGLASGLLFHRTGSLWPSVVLHGFNNLTALLVPLVAAQLVQAS</sequence>